<gene>
    <name evidence="1" type="ORF">g.1353</name>
</gene>
<organism evidence="1">
    <name type="scientific">Homalodisca liturata</name>
    <dbReference type="NCBI Taxonomy" id="320908"/>
    <lineage>
        <taxon>Eukaryota</taxon>
        <taxon>Metazoa</taxon>
        <taxon>Ecdysozoa</taxon>
        <taxon>Arthropoda</taxon>
        <taxon>Hexapoda</taxon>
        <taxon>Insecta</taxon>
        <taxon>Pterygota</taxon>
        <taxon>Neoptera</taxon>
        <taxon>Paraneoptera</taxon>
        <taxon>Hemiptera</taxon>
        <taxon>Auchenorrhyncha</taxon>
        <taxon>Membracoidea</taxon>
        <taxon>Cicadellidae</taxon>
        <taxon>Cicadellinae</taxon>
        <taxon>Proconiini</taxon>
        <taxon>Homalodisca</taxon>
    </lineage>
</organism>
<evidence type="ECO:0000313" key="1">
    <source>
        <dbReference type="EMBL" id="JAT07574.1"/>
    </source>
</evidence>
<protein>
    <submittedName>
        <fullName evidence="1">Uncharacterized protein</fullName>
    </submittedName>
</protein>
<name>A0A1B6K8R3_9HEMI</name>
<feature type="non-terminal residue" evidence="1">
    <location>
        <position position="116"/>
    </location>
</feature>
<dbReference type="AlphaFoldDB" id="A0A1B6K8R3"/>
<dbReference type="EMBL" id="GECU01000133">
    <property type="protein sequence ID" value="JAT07574.1"/>
    <property type="molecule type" value="Transcribed_RNA"/>
</dbReference>
<accession>A0A1B6K8R3</accession>
<feature type="non-terminal residue" evidence="1">
    <location>
        <position position="1"/>
    </location>
</feature>
<reference evidence="1" key="1">
    <citation type="submission" date="2015-11" db="EMBL/GenBank/DDBJ databases">
        <title>De novo transcriptome assembly of four potential Pierce s Disease insect vectors from Arizona vineyards.</title>
        <authorList>
            <person name="Tassone E.E."/>
        </authorList>
    </citation>
    <scope>NUCLEOTIDE SEQUENCE</scope>
</reference>
<sequence>KRYSRHVARHIKRAKLNYFSKLINNCNGDSKKYWDVIKKVVKGNKKSLNNIQVGDVVLNVNGNEKIVANEFNSYFTSVIPSLRSEAFGCDLFNDNISECNVHLEGLDCSLDEVVHA</sequence>
<proteinExistence type="predicted"/>